<accession>A0A166J3B2</accession>
<dbReference type="AlphaFoldDB" id="A0A166J3B2"/>
<dbReference type="CDD" id="cd19481">
    <property type="entry name" value="RecA-like_protease"/>
    <property type="match status" value="1"/>
</dbReference>
<dbReference type="Proteomes" id="UP000076555">
    <property type="component" value="Unassembled WGS sequence"/>
</dbReference>
<dbReference type="SUPFAM" id="SSF52540">
    <property type="entry name" value="P-loop containing nucleoside triphosphate hydrolases"/>
    <property type="match status" value="1"/>
</dbReference>
<protein>
    <submittedName>
        <fullName evidence="5">AAA family ATPase</fullName>
    </submittedName>
</protein>
<name>A0A166J3B2_NODSP</name>
<dbReference type="PANTHER" id="PTHR23073">
    <property type="entry name" value="26S PROTEASOME REGULATORY SUBUNIT"/>
    <property type="match status" value="1"/>
</dbReference>
<dbReference type="InterPro" id="IPR054472">
    <property type="entry name" value="WHD"/>
</dbReference>
<comment type="caution">
    <text evidence="5">The sequence shown here is derived from an EMBL/GenBank/DDBJ whole genome shotgun (WGS) entry which is preliminary data.</text>
</comment>
<organism evidence="5 6">
    <name type="scientific">Nodularia spumigena CENA596</name>
    <dbReference type="NCBI Taxonomy" id="1819295"/>
    <lineage>
        <taxon>Bacteria</taxon>
        <taxon>Bacillati</taxon>
        <taxon>Cyanobacteriota</taxon>
        <taxon>Cyanophyceae</taxon>
        <taxon>Nostocales</taxon>
        <taxon>Nodulariaceae</taxon>
        <taxon>Nodularia</taxon>
    </lineage>
</organism>
<keyword evidence="2" id="KW-0547">Nucleotide-binding</keyword>
<sequence length="641" mass="73034">MTEYDSWPERNAEYLAVSLNWLRSRLKLLTQSTSQEDIDKTAKIMAELAEIEPPPALIILSHIFGLSDFERSLLLLCAAMEFATDIAQLCAAAQDNPQRPYPTFALALSCFDHVTWDVVLPNRPLRYWQLLEIHQSNIQPLTTSPLRADERIVNYIKGVNYLDDRLAKLVLPLNPWSEQDEILPLPPSQETIAAAITDQINQSIQQQHFPIFQLSGIDTQSKQTVIWEICQELELQLYRLPVELLPTQTTELANLARLWQRESRLLPLALYIDMQGKDEKAVSTALRQFLTHNQGIIFLDIRDTGFSLELATVTYDIAKPTPQEQQQAWELTLESQADEYATQLANQFHLNFIEIAKIAKSASHSQHQLWNNCLASTRPRLDTLAQRLEIKASWKDIVLPVEELDLLHQIADQVRQRSIVYNQWGFRQRMNRGMGVSVMFAGESGTGKTMAAEVIANDLQLNLYRIDLSAVVSKYIGETEKNLRRLFDAAEDGGAILFFDEADALFGKRSEVKDSHDRYANIEINYLLQRLEAYRGLAILATNIKSALDAAFMRRLRFIVNFSFPGVMERKVMWEKVFPPKTPVEKLDFQKLAKFNLTGGNIHNIAVNAAFLAAKVGTPVNMDLLMAATKTEFRKMDKPFI</sequence>
<dbReference type="InterPro" id="IPR003593">
    <property type="entry name" value="AAA+_ATPase"/>
</dbReference>
<evidence type="ECO:0000313" key="6">
    <source>
        <dbReference type="Proteomes" id="UP000076555"/>
    </source>
</evidence>
<keyword evidence="3" id="KW-0067">ATP-binding</keyword>
<dbReference type="SMART" id="SM00382">
    <property type="entry name" value="AAA"/>
    <property type="match status" value="1"/>
</dbReference>
<dbReference type="EMBL" id="LWAJ01000193">
    <property type="protein sequence ID" value="KZL49176.1"/>
    <property type="molecule type" value="Genomic_DNA"/>
</dbReference>
<feature type="domain" description="AAA+ ATPase" evidence="4">
    <location>
        <begin position="434"/>
        <end position="566"/>
    </location>
</feature>
<proteinExistence type="inferred from homology"/>
<evidence type="ECO:0000256" key="2">
    <source>
        <dbReference type="ARBA" id="ARBA00022741"/>
    </source>
</evidence>
<reference evidence="5 6" key="1">
    <citation type="submission" date="2016-04" db="EMBL/GenBank/DDBJ databases">
        <title>Draft Genome Assembly of the Bloom-forming Cyanobacterium Nodularia spumigena Strain CENA596 in Shrimp Production Ponds.</title>
        <authorList>
            <person name="Popin R.V."/>
            <person name="Rigonato J."/>
            <person name="Abreu V.A."/>
            <person name="Andreote A.P."/>
            <person name="Silveira S.B."/>
            <person name="Odebrecht C."/>
            <person name="Fiore M.F."/>
        </authorList>
    </citation>
    <scope>NUCLEOTIDE SEQUENCE [LARGE SCALE GENOMIC DNA]</scope>
    <source>
        <strain evidence="5 6">CENA596</strain>
    </source>
</reference>
<comment type="similarity">
    <text evidence="1">Belongs to the AAA ATPase family.</text>
</comment>
<dbReference type="Gene3D" id="3.40.50.300">
    <property type="entry name" value="P-loop containing nucleotide triphosphate hydrolases"/>
    <property type="match status" value="1"/>
</dbReference>
<dbReference type="GO" id="GO:0016887">
    <property type="term" value="F:ATP hydrolysis activity"/>
    <property type="evidence" value="ECO:0007669"/>
    <property type="project" value="InterPro"/>
</dbReference>
<dbReference type="Pfam" id="PF00004">
    <property type="entry name" value="AAA"/>
    <property type="match status" value="1"/>
</dbReference>
<evidence type="ECO:0000256" key="1">
    <source>
        <dbReference type="ARBA" id="ARBA00006914"/>
    </source>
</evidence>
<dbReference type="InterPro" id="IPR050221">
    <property type="entry name" value="26S_Proteasome_ATPase"/>
</dbReference>
<evidence type="ECO:0000313" key="5">
    <source>
        <dbReference type="EMBL" id="KZL49176.1"/>
    </source>
</evidence>
<dbReference type="InterPro" id="IPR003959">
    <property type="entry name" value="ATPase_AAA_core"/>
</dbReference>
<dbReference type="Pfam" id="PF22977">
    <property type="entry name" value="WHD"/>
    <property type="match status" value="1"/>
</dbReference>
<dbReference type="InterPro" id="IPR027417">
    <property type="entry name" value="P-loop_NTPase"/>
</dbReference>
<dbReference type="OrthoDB" id="9806903at2"/>
<dbReference type="RefSeq" id="WP_063873339.1">
    <property type="nucleotide sequence ID" value="NZ_CAWMRI010000193.1"/>
</dbReference>
<evidence type="ECO:0000259" key="4">
    <source>
        <dbReference type="SMART" id="SM00382"/>
    </source>
</evidence>
<evidence type="ECO:0000256" key="3">
    <source>
        <dbReference type="ARBA" id="ARBA00022840"/>
    </source>
</evidence>
<dbReference type="GO" id="GO:0005524">
    <property type="term" value="F:ATP binding"/>
    <property type="evidence" value="ECO:0007669"/>
    <property type="project" value="UniProtKB-KW"/>
</dbReference>
<gene>
    <name evidence="5" type="ORF">A2T98_14275</name>
</gene>